<gene>
    <name evidence="1" type="ORF">BEWA_028680</name>
</gene>
<organism evidence="1 2">
    <name type="scientific">Theileria equi strain WA</name>
    <dbReference type="NCBI Taxonomy" id="1537102"/>
    <lineage>
        <taxon>Eukaryota</taxon>
        <taxon>Sar</taxon>
        <taxon>Alveolata</taxon>
        <taxon>Apicomplexa</taxon>
        <taxon>Aconoidasida</taxon>
        <taxon>Piroplasmida</taxon>
        <taxon>Theileriidae</taxon>
        <taxon>Theileria</taxon>
    </lineage>
</organism>
<sequence>MSGETLDVFVGHPTCKAFDIHLDDVPTRIFVAQGADFVSTVLVGSETVWKGAEGERCTYLTVHFDGAERNNVLMVYLHKESAGRPEHKLFKKVGGEWVNGEGFGASLVELREKVDKVAHFTLEVGGAPVTQADFFEAQQFRVPTRFFFPKLGQHAVEVTFGGETVWKAEGERVFLSKIHLKDGEPALLYIHGKKEDEGFSSVCFTPKDGKWEKIESKEYGAILATLKL</sequence>
<protein>
    <submittedName>
        <fullName evidence="1">Uncharacterized protein</fullName>
    </submittedName>
</protein>
<evidence type="ECO:0000313" key="2">
    <source>
        <dbReference type="Proteomes" id="UP000031512"/>
    </source>
</evidence>
<reference evidence="1 2" key="1">
    <citation type="journal article" date="2012" name="BMC Genomics">
        <title>Comparative genomic analysis and phylogenetic position of Theileria equi.</title>
        <authorList>
            <person name="Kappmeyer L.S."/>
            <person name="Thiagarajan M."/>
            <person name="Herndon D.R."/>
            <person name="Ramsay J.D."/>
            <person name="Caler E."/>
            <person name="Djikeng A."/>
            <person name="Gillespie J.J."/>
            <person name="Lau A.O."/>
            <person name="Roalson E.H."/>
            <person name="Silva J.C."/>
            <person name="Silva M.G."/>
            <person name="Suarez C.E."/>
            <person name="Ueti M.W."/>
            <person name="Nene V.M."/>
            <person name="Mealey R.H."/>
            <person name="Knowles D.P."/>
            <person name="Brayton K.A."/>
        </authorList>
    </citation>
    <scope>NUCLEOTIDE SEQUENCE [LARGE SCALE GENOMIC DNA]</scope>
    <source>
        <strain evidence="1 2">WA</strain>
    </source>
</reference>
<dbReference type="VEuPathDB" id="PiroplasmaDB:BEWA_028680"/>
<dbReference type="RefSeq" id="XP_004829684.1">
    <property type="nucleotide sequence ID" value="XM_004829627.1"/>
</dbReference>
<evidence type="ECO:0000313" key="1">
    <source>
        <dbReference type="EMBL" id="AFZ80018.1"/>
    </source>
</evidence>
<proteinExistence type="predicted"/>
<dbReference type="AlphaFoldDB" id="L0AXP4"/>
<keyword evidence="2" id="KW-1185">Reference proteome</keyword>
<accession>L0AXP4</accession>
<name>L0AXP4_THEEQ</name>
<dbReference type="EMBL" id="CP001669">
    <property type="protein sequence ID" value="AFZ80018.1"/>
    <property type="molecule type" value="Genomic_DNA"/>
</dbReference>
<dbReference type="Proteomes" id="UP000031512">
    <property type="component" value="Chromosome 1"/>
</dbReference>
<dbReference type="KEGG" id="beq:BEWA_028680"/>
<dbReference type="GeneID" id="15806084"/>